<dbReference type="Gene3D" id="1.10.1750.10">
    <property type="match status" value="1"/>
</dbReference>
<sequence>MEKTHIQLWEECLRIFADNLSQQQFDTWFRPVTSLGFEGGNLTLSVPTAFFVEQLEERFMRIIAPTLMRVYGAGVKLFYSYHPVKEAPEAAVTQQSERPSAAVQRHPANPFQAQAAPEFDSQLNPKYTFENYCGSVSNKIARSIGEAIATNPKCKTFNPLFVFGHTGVGKTHLIQAIGIRIKERNPQARVLYVSARLFESQYTAAAMAKPSRVNDFIAFYQSIDVLIIDDIQDLMHKPGTQSAFFHIFNHLHQNQRQIIMSSDCAPSEMKDMHERLLSRFKWGMTCELESPDFDLRREVLRQRASQDGLDIPAEVLEYIAANVTDSIRELEGIVVSLLAHATVLNREITIDLAQSVLSNAVKIQKKTVNFDIVTQKVCDYYNIDSEKLFTKSRKREISDARQMVMYLAKRHVKMPVTAIGTRLSRSHATVLHALKNIEERMSLEAALRLDIEKIEASLTATPV</sequence>
<evidence type="ECO:0000256" key="1">
    <source>
        <dbReference type="ARBA" id="ARBA00006583"/>
    </source>
</evidence>
<dbReference type="CDD" id="cd00009">
    <property type="entry name" value="AAA"/>
    <property type="match status" value="1"/>
</dbReference>
<dbReference type="InterPro" id="IPR010921">
    <property type="entry name" value="Trp_repressor/repl_initiator"/>
</dbReference>
<dbReference type="SUPFAM" id="SSF52540">
    <property type="entry name" value="P-loop containing nucleoside triphosphate hydrolases"/>
    <property type="match status" value="1"/>
</dbReference>
<dbReference type="GeneID" id="65535361"/>
<organism evidence="14 15">
    <name type="scientific">Muribaculum intestinale</name>
    <dbReference type="NCBI Taxonomy" id="1796646"/>
    <lineage>
        <taxon>Bacteria</taxon>
        <taxon>Pseudomonadati</taxon>
        <taxon>Bacteroidota</taxon>
        <taxon>Bacteroidia</taxon>
        <taxon>Bacteroidales</taxon>
        <taxon>Muribaculaceae</taxon>
        <taxon>Muribaculum</taxon>
    </lineage>
</organism>
<feature type="binding site" evidence="8">
    <location>
        <position position="171"/>
    </location>
    <ligand>
        <name>ATP</name>
        <dbReference type="ChEBI" id="CHEBI:30616"/>
    </ligand>
</feature>
<dbReference type="InterPro" id="IPR038454">
    <property type="entry name" value="DnaA_N_sf"/>
</dbReference>
<comment type="caution">
    <text evidence="8">Lacks conserved residue(s) required for the propagation of feature annotation.</text>
</comment>
<keyword evidence="2 8" id="KW-0963">Cytoplasm</keyword>
<dbReference type="Gene3D" id="3.40.50.300">
    <property type="entry name" value="P-loop containing nucleotide triphosphate hydrolases"/>
    <property type="match status" value="1"/>
</dbReference>
<name>A0A1B1S6J4_9BACT</name>
<keyword evidence="5 8" id="KW-0067">ATP-binding</keyword>
<dbReference type="GO" id="GO:0005524">
    <property type="term" value="F:ATP binding"/>
    <property type="evidence" value="ECO:0007669"/>
    <property type="project" value="UniProtKB-UniRule"/>
</dbReference>
<feature type="domain" description="Chromosomal replication initiator DnaA C-terminal" evidence="13">
    <location>
        <begin position="369"/>
        <end position="437"/>
    </location>
</feature>
<feature type="binding site" evidence="8">
    <location>
        <position position="167"/>
    </location>
    <ligand>
        <name>ATP</name>
        <dbReference type="ChEBI" id="CHEBI:30616"/>
    </ligand>
</feature>
<dbReference type="InterPro" id="IPR020591">
    <property type="entry name" value="Chromosome_initiator_DnaA-like"/>
</dbReference>
<evidence type="ECO:0000256" key="6">
    <source>
        <dbReference type="ARBA" id="ARBA00023121"/>
    </source>
</evidence>
<dbReference type="InterPro" id="IPR013317">
    <property type="entry name" value="DnaA_dom"/>
</dbReference>
<proteinExistence type="inferred from homology"/>
<dbReference type="STRING" id="1796646.A4V02_00730"/>
<feature type="region of interest" description="Domain IV, binds dsDNA" evidence="8">
    <location>
        <begin position="342"/>
        <end position="463"/>
    </location>
</feature>
<dbReference type="GO" id="GO:0005886">
    <property type="term" value="C:plasma membrane"/>
    <property type="evidence" value="ECO:0007669"/>
    <property type="project" value="TreeGrafter"/>
</dbReference>
<feature type="domain" description="AAA+ ATPase" evidence="12">
    <location>
        <begin position="156"/>
        <end position="294"/>
    </location>
</feature>
<accession>A0A1B1S6J4</accession>
<dbReference type="InterPro" id="IPR018312">
    <property type="entry name" value="Chromosome_initiator_DnaA_CS"/>
</dbReference>
<evidence type="ECO:0000256" key="3">
    <source>
        <dbReference type="ARBA" id="ARBA00022705"/>
    </source>
</evidence>
<dbReference type="InterPro" id="IPR024633">
    <property type="entry name" value="DnaA_N_dom"/>
</dbReference>
<comment type="function">
    <text evidence="8 10">Plays an essential role in the initiation and regulation of chromosomal replication. ATP-DnaA binds to the origin of replication (oriC) to initiate formation of the DNA replication initiation complex once per cell cycle. Binds the DnaA box (a 9 base pair repeat at the origin) and separates the double-stranded (ds)DNA. Forms a right-handed helical filament on oriC DNA; dsDNA binds to the exterior of the filament while single-stranded (ss)DNA is stabiized in the filament's interior. The ATP-DnaA-oriC complex binds and stabilizes one strand of the AT-rich DNA unwinding element (DUE), permitting loading of DNA polymerase. After initiation quickly degrades to an ADP-DnaA complex that is not apt for DNA replication. Binds acidic phospholipids.</text>
</comment>
<feature type="binding site" evidence="8">
    <location>
        <position position="169"/>
    </location>
    <ligand>
        <name>ATP</name>
        <dbReference type="ChEBI" id="CHEBI:30616"/>
    </ligand>
</feature>
<dbReference type="GO" id="GO:0006270">
    <property type="term" value="P:DNA replication initiation"/>
    <property type="evidence" value="ECO:0007669"/>
    <property type="project" value="UniProtKB-UniRule"/>
</dbReference>
<dbReference type="Proteomes" id="UP000186351">
    <property type="component" value="Chromosome"/>
</dbReference>
<dbReference type="PANTHER" id="PTHR30050">
    <property type="entry name" value="CHROMOSOMAL REPLICATION INITIATOR PROTEIN DNAA"/>
    <property type="match status" value="1"/>
</dbReference>
<protein>
    <recommendedName>
        <fullName evidence="8 9">Chromosomal replication initiator protein DnaA</fullName>
    </recommendedName>
</protein>
<evidence type="ECO:0000259" key="12">
    <source>
        <dbReference type="SMART" id="SM00382"/>
    </source>
</evidence>
<gene>
    <name evidence="8" type="primary">dnaA</name>
    <name evidence="14" type="ORF">A4V02_00730</name>
</gene>
<evidence type="ECO:0000256" key="7">
    <source>
        <dbReference type="ARBA" id="ARBA00023125"/>
    </source>
</evidence>
<evidence type="ECO:0000256" key="4">
    <source>
        <dbReference type="ARBA" id="ARBA00022741"/>
    </source>
</evidence>
<feature type="binding site" evidence="8">
    <location>
        <position position="170"/>
    </location>
    <ligand>
        <name>ATP</name>
        <dbReference type="ChEBI" id="CHEBI:30616"/>
    </ligand>
</feature>
<comment type="subcellular location">
    <subcellularLocation>
        <location evidence="8">Cytoplasm</location>
    </subcellularLocation>
</comment>
<dbReference type="EMBL" id="CP015402">
    <property type="protein sequence ID" value="ANU62414.1"/>
    <property type="molecule type" value="Genomic_DNA"/>
</dbReference>
<dbReference type="Gene3D" id="1.10.8.60">
    <property type="match status" value="1"/>
</dbReference>
<comment type="subunit">
    <text evidence="8">Oligomerizes as a right-handed, spiral filament on DNA at oriC.</text>
</comment>
<dbReference type="SMART" id="SM00760">
    <property type="entry name" value="Bac_DnaA_C"/>
    <property type="match status" value="1"/>
</dbReference>
<evidence type="ECO:0000256" key="11">
    <source>
        <dbReference type="RuleBase" id="RU004227"/>
    </source>
</evidence>
<dbReference type="GO" id="GO:0006275">
    <property type="term" value="P:regulation of DNA replication"/>
    <property type="evidence" value="ECO:0007669"/>
    <property type="project" value="UniProtKB-UniRule"/>
</dbReference>
<evidence type="ECO:0000256" key="9">
    <source>
        <dbReference type="NCBIfam" id="TIGR00362"/>
    </source>
</evidence>
<keyword evidence="7 8" id="KW-0238">DNA-binding</keyword>
<dbReference type="SUPFAM" id="SSF48295">
    <property type="entry name" value="TrpR-like"/>
    <property type="match status" value="1"/>
</dbReference>
<dbReference type="KEGG" id="pary:A4V02_00730"/>
<evidence type="ECO:0000313" key="14">
    <source>
        <dbReference type="EMBL" id="ANU62414.1"/>
    </source>
</evidence>
<dbReference type="HAMAP" id="MF_00377">
    <property type="entry name" value="DnaA_bact"/>
    <property type="match status" value="1"/>
</dbReference>
<dbReference type="Pfam" id="PF08299">
    <property type="entry name" value="Bac_DnaA_C"/>
    <property type="match status" value="1"/>
</dbReference>
<dbReference type="GO" id="GO:0005737">
    <property type="term" value="C:cytoplasm"/>
    <property type="evidence" value="ECO:0007669"/>
    <property type="project" value="UniProtKB-SubCell"/>
</dbReference>
<keyword evidence="6 8" id="KW-0446">Lipid-binding</keyword>
<dbReference type="NCBIfam" id="TIGR00362">
    <property type="entry name" value="DnaA"/>
    <property type="match status" value="1"/>
</dbReference>
<dbReference type="Gene3D" id="3.30.300.180">
    <property type="match status" value="1"/>
</dbReference>
<keyword evidence="15" id="KW-1185">Reference proteome</keyword>
<dbReference type="InterPro" id="IPR013159">
    <property type="entry name" value="DnaA_C"/>
</dbReference>
<dbReference type="SMART" id="SM00382">
    <property type="entry name" value="AAA"/>
    <property type="match status" value="1"/>
</dbReference>
<comment type="domain">
    <text evidence="8">Domain I is involved in oligomerization and binding regulators, domain II is flexibile and of varying length in different bacteria, domain III forms the AAA+ region, while domain IV binds dsDNA.</text>
</comment>
<dbReference type="InterPro" id="IPR001957">
    <property type="entry name" value="Chromosome_initiator_DnaA"/>
</dbReference>
<dbReference type="PROSITE" id="PS01008">
    <property type="entry name" value="DNAA"/>
    <property type="match status" value="1"/>
</dbReference>
<dbReference type="GO" id="GO:0008289">
    <property type="term" value="F:lipid binding"/>
    <property type="evidence" value="ECO:0007669"/>
    <property type="project" value="UniProtKB-KW"/>
</dbReference>
<dbReference type="PANTHER" id="PTHR30050:SF2">
    <property type="entry name" value="CHROMOSOMAL REPLICATION INITIATOR PROTEIN DNAA"/>
    <property type="match status" value="1"/>
</dbReference>
<keyword evidence="4 8" id="KW-0547">Nucleotide-binding</keyword>
<dbReference type="Pfam" id="PF00308">
    <property type="entry name" value="Bac_DnaA"/>
    <property type="match status" value="1"/>
</dbReference>
<dbReference type="AlphaFoldDB" id="A0A1B1S6J4"/>
<keyword evidence="3 8" id="KW-0235">DNA replication</keyword>
<dbReference type="InterPro" id="IPR027417">
    <property type="entry name" value="P-loop_NTPase"/>
</dbReference>
<dbReference type="OrthoDB" id="9807019at2"/>
<evidence type="ECO:0000256" key="8">
    <source>
        <dbReference type="HAMAP-Rule" id="MF_00377"/>
    </source>
</evidence>
<evidence type="ECO:0000256" key="2">
    <source>
        <dbReference type="ARBA" id="ARBA00022490"/>
    </source>
</evidence>
<evidence type="ECO:0000256" key="5">
    <source>
        <dbReference type="ARBA" id="ARBA00022840"/>
    </source>
</evidence>
<comment type="similarity">
    <text evidence="1 8 11">Belongs to the DnaA family.</text>
</comment>
<feature type="region of interest" description="Domain I, interacts with DnaA modulators" evidence="8">
    <location>
        <begin position="1"/>
        <end position="101"/>
    </location>
</feature>
<evidence type="ECO:0000259" key="13">
    <source>
        <dbReference type="SMART" id="SM00760"/>
    </source>
</evidence>
<dbReference type="CDD" id="cd06571">
    <property type="entry name" value="Bac_DnaA_C"/>
    <property type="match status" value="1"/>
</dbReference>
<dbReference type="PRINTS" id="PR00051">
    <property type="entry name" value="DNAA"/>
</dbReference>
<evidence type="ECO:0000256" key="10">
    <source>
        <dbReference type="RuleBase" id="RU000577"/>
    </source>
</evidence>
<dbReference type="GO" id="GO:0003688">
    <property type="term" value="F:DNA replication origin binding"/>
    <property type="evidence" value="ECO:0007669"/>
    <property type="project" value="UniProtKB-UniRule"/>
</dbReference>
<dbReference type="InterPro" id="IPR003593">
    <property type="entry name" value="AAA+_ATPase"/>
</dbReference>
<evidence type="ECO:0000313" key="15">
    <source>
        <dbReference type="Proteomes" id="UP000186351"/>
    </source>
</evidence>
<accession>A0A1Z2XF88</accession>
<dbReference type="RefSeq" id="WP_068959813.1">
    <property type="nucleotide sequence ID" value="NZ_CAJTAP010000010.1"/>
</dbReference>
<dbReference type="Pfam" id="PF11638">
    <property type="entry name" value="DnaA_N"/>
    <property type="match status" value="1"/>
</dbReference>
<reference evidence="15" key="1">
    <citation type="submission" date="2016-04" db="EMBL/GenBank/DDBJ databases">
        <title>Complete Genome Sequences of Twelve Strains of a Stable Defined Moderately Diverse Mouse Microbiota 2 (sDMDMm2).</title>
        <authorList>
            <person name="Uchimura Y."/>
            <person name="Wyss M."/>
            <person name="Brugiroux S."/>
            <person name="Limenitakis J.P."/>
            <person name="Stecher B."/>
            <person name="McCoy K.D."/>
            <person name="Macpherson A.J."/>
        </authorList>
    </citation>
    <scope>NUCLEOTIDE SEQUENCE [LARGE SCALE GENOMIC DNA]</scope>
    <source>
        <strain evidence="15">YL27</strain>
    </source>
</reference>